<proteinExistence type="predicted"/>
<reference evidence="1 2" key="1">
    <citation type="submission" date="2023-07" db="EMBL/GenBank/DDBJ databases">
        <title>Sequencing the genomes of 1000 actinobacteria strains.</title>
        <authorList>
            <person name="Klenk H.-P."/>
        </authorList>
    </citation>
    <scope>NUCLEOTIDE SEQUENCE [LARGE SCALE GENOMIC DNA]</scope>
    <source>
        <strain evidence="1 2">DSM 45805</strain>
    </source>
</reference>
<dbReference type="EMBL" id="JAUSUT010000001">
    <property type="protein sequence ID" value="MDQ0377959.1"/>
    <property type="molecule type" value="Genomic_DNA"/>
</dbReference>
<sequence>MIWATPDEVRTYLDVDQLPDGYPDDQLQRDIDRVTRLLAAKVVRFPALNEQDRPEDPEVRAHVIAAVAEQIKHARKLAADRAALDGALGGMADVLRAGGSISTKTLSASGASRSGSSGASQRAMDVENRLSLDTIDALVAAGMLGGSVAAW</sequence>
<dbReference type="RefSeq" id="WP_306990573.1">
    <property type="nucleotide sequence ID" value="NZ_JAUSUT010000001.1"/>
</dbReference>
<organism evidence="1 2">
    <name type="scientific">Amycolatopsis thermophila</name>
    <dbReference type="NCBI Taxonomy" id="206084"/>
    <lineage>
        <taxon>Bacteria</taxon>
        <taxon>Bacillati</taxon>
        <taxon>Actinomycetota</taxon>
        <taxon>Actinomycetes</taxon>
        <taxon>Pseudonocardiales</taxon>
        <taxon>Pseudonocardiaceae</taxon>
        <taxon>Amycolatopsis</taxon>
    </lineage>
</organism>
<protein>
    <submittedName>
        <fullName evidence="1">Uncharacterized protein</fullName>
    </submittedName>
</protein>
<dbReference type="Proteomes" id="UP001229651">
    <property type="component" value="Unassembled WGS sequence"/>
</dbReference>
<accession>A0ABU0ERN1</accession>
<evidence type="ECO:0000313" key="2">
    <source>
        <dbReference type="Proteomes" id="UP001229651"/>
    </source>
</evidence>
<gene>
    <name evidence="1" type="ORF">FB470_001953</name>
</gene>
<name>A0ABU0ERN1_9PSEU</name>
<keyword evidence="2" id="KW-1185">Reference proteome</keyword>
<evidence type="ECO:0000313" key="1">
    <source>
        <dbReference type="EMBL" id="MDQ0377959.1"/>
    </source>
</evidence>
<comment type="caution">
    <text evidence="1">The sequence shown here is derived from an EMBL/GenBank/DDBJ whole genome shotgun (WGS) entry which is preliminary data.</text>
</comment>